<evidence type="ECO:0000256" key="2">
    <source>
        <dbReference type="SAM" id="MobiDB-lite"/>
    </source>
</evidence>
<reference evidence="4 5" key="1">
    <citation type="journal article" date="2017" name="FEMS Microbiol. Ecol.">
        <title>Reconstructed genomes of novel Dehalococcoides mccartyi strains from 1,2,3,4-tetrachlorodibenzo-p-dioxin-dechlorinating enrichment cultures reveal divergent reductive dehalogenase gene profiles.</title>
        <authorList>
            <person name="Dam H.T."/>
            <person name="Vollmers J."/>
            <person name="Kaster A.K."/>
            <person name="Haggblom M.M."/>
        </authorList>
    </citation>
    <scope>NUCLEOTIDE SEQUENCE [LARGE SCALE GENOMIC DNA]</scope>
    <source>
        <strain evidence="4 5">H1-3-2.001</strain>
    </source>
</reference>
<sequence>MKHFIEIRWHGRGGQGAVTSAELIAQAAIGKGKYAQAFPSFGPERRGAPVQSFNRISDNNPIRERSGINQPDIVVV</sequence>
<dbReference type="EMBL" id="PHFD01000066">
    <property type="protein sequence ID" value="PKH47852.1"/>
    <property type="molecule type" value="Genomic_DNA"/>
</dbReference>
<dbReference type="Gene3D" id="3.40.920.10">
    <property type="entry name" value="Pyruvate-ferredoxin oxidoreductase, PFOR, domain III"/>
    <property type="match status" value="1"/>
</dbReference>
<dbReference type="InterPro" id="IPR051626">
    <property type="entry name" value="Oxidoreductase_gamma_subunit"/>
</dbReference>
<dbReference type="Proteomes" id="UP000233649">
    <property type="component" value="Unassembled WGS sequence"/>
</dbReference>
<feature type="region of interest" description="Disordered" evidence="2">
    <location>
        <begin position="45"/>
        <end position="76"/>
    </location>
</feature>
<dbReference type="InterPro" id="IPR011894">
    <property type="entry name" value="PorC_KorC"/>
</dbReference>
<comment type="caution">
    <text evidence="4">The sequence shown here is derived from an EMBL/GenBank/DDBJ whole genome shotgun (WGS) entry which is preliminary data.</text>
</comment>
<evidence type="ECO:0000313" key="4">
    <source>
        <dbReference type="EMBL" id="PKH47852.1"/>
    </source>
</evidence>
<evidence type="ECO:0000259" key="3">
    <source>
        <dbReference type="Pfam" id="PF01558"/>
    </source>
</evidence>
<evidence type="ECO:0000313" key="5">
    <source>
        <dbReference type="Proteomes" id="UP000233649"/>
    </source>
</evidence>
<dbReference type="InterPro" id="IPR002869">
    <property type="entry name" value="Pyrv_flavodox_OxRed_cen"/>
</dbReference>
<dbReference type="InterPro" id="IPR019752">
    <property type="entry name" value="Pyrv/ketoisovalerate_OxRed_cat"/>
</dbReference>
<dbReference type="SUPFAM" id="SSF53323">
    <property type="entry name" value="Pyruvate-ferredoxin oxidoreductase, PFOR, domain III"/>
    <property type="match status" value="1"/>
</dbReference>
<feature type="non-terminal residue" evidence="4">
    <location>
        <position position="76"/>
    </location>
</feature>
<gene>
    <name evidence="4" type="ORF">CVH13_00194</name>
</gene>
<organism evidence="4 5">
    <name type="scientific">Dehalococcoides mccartyi</name>
    <dbReference type="NCBI Taxonomy" id="61435"/>
    <lineage>
        <taxon>Bacteria</taxon>
        <taxon>Bacillati</taxon>
        <taxon>Chloroflexota</taxon>
        <taxon>Dehalococcoidia</taxon>
        <taxon>Dehalococcoidales</taxon>
        <taxon>Dehalococcoidaceae</taxon>
        <taxon>Dehalococcoides</taxon>
    </lineage>
</organism>
<dbReference type="EC" id="1.2.7.1" evidence="4"/>
<keyword evidence="1 4" id="KW-0560">Oxidoreductase</keyword>
<accession>A0A2J1E0B2</accession>
<dbReference type="Pfam" id="PF01558">
    <property type="entry name" value="POR"/>
    <property type="match status" value="1"/>
</dbReference>
<dbReference type="GO" id="GO:0019164">
    <property type="term" value="F:pyruvate synthase activity"/>
    <property type="evidence" value="ECO:0007669"/>
    <property type="project" value="UniProtKB-EC"/>
</dbReference>
<evidence type="ECO:0000256" key="1">
    <source>
        <dbReference type="ARBA" id="ARBA00023002"/>
    </source>
</evidence>
<protein>
    <submittedName>
        <fullName evidence="4">Pyruvic-ferredoxin oxidoreductase subunit gamma</fullName>
        <ecNumber evidence="4">1.2.7.1</ecNumber>
    </submittedName>
</protein>
<dbReference type="AlphaFoldDB" id="A0A2J1E0B2"/>
<dbReference type="PANTHER" id="PTHR43366">
    <property type="entry name" value="PYRUVATE SYNTHASE SUBUNIT PORC"/>
    <property type="match status" value="1"/>
</dbReference>
<name>A0A2J1E0B2_9CHLR</name>
<dbReference type="NCBIfam" id="TIGR02175">
    <property type="entry name" value="PorC_KorC"/>
    <property type="match status" value="1"/>
</dbReference>
<dbReference type="PANTHER" id="PTHR43366:SF1">
    <property type="entry name" value="PYRUVATE SYNTHASE SUBUNIT PORC"/>
    <property type="match status" value="1"/>
</dbReference>
<feature type="domain" description="Pyruvate/ketoisovalerate oxidoreductase catalytic" evidence="3">
    <location>
        <begin position="13"/>
        <end position="76"/>
    </location>
</feature>
<proteinExistence type="predicted"/>
<feature type="compositionally biased region" description="Polar residues" evidence="2">
    <location>
        <begin position="51"/>
        <end position="60"/>
    </location>
</feature>